<feature type="chain" id="PRO_5002212667" evidence="3">
    <location>
        <begin position="22"/>
        <end position="305"/>
    </location>
</feature>
<keyword evidence="2" id="KW-0677">Repeat</keyword>
<dbReference type="SMART" id="SM00369">
    <property type="entry name" value="LRR_TYP"/>
    <property type="match status" value="3"/>
</dbReference>
<evidence type="ECO:0000256" key="3">
    <source>
        <dbReference type="SAM" id="SignalP"/>
    </source>
</evidence>
<gene>
    <name evidence="4" type="primary">Lrrc15_8</name>
    <name evidence="4" type="ORF">g.25980</name>
</gene>
<name>A0A0C9RZU2_9HYME</name>
<evidence type="ECO:0000256" key="1">
    <source>
        <dbReference type="ARBA" id="ARBA00022614"/>
    </source>
</evidence>
<dbReference type="Pfam" id="PF13855">
    <property type="entry name" value="LRR_8"/>
    <property type="match status" value="1"/>
</dbReference>
<accession>A0A0C9RZU2</accession>
<dbReference type="AlphaFoldDB" id="A0A0C9RZU2"/>
<feature type="signal peptide" evidence="3">
    <location>
        <begin position="1"/>
        <end position="21"/>
    </location>
</feature>
<dbReference type="InterPro" id="IPR001611">
    <property type="entry name" value="Leu-rich_rpt"/>
</dbReference>
<dbReference type="PANTHER" id="PTHR24366:SF162">
    <property type="entry name" value="IG-LIKE DOMAIN-CONTAINING PROTEIN"/>
    <property type="match status" value="1"/>
</dbReference>
<reference evidence="4" key="1">
    <citation type="submission" date="2015-01" db="EMBL/GenBank/DDBJ databases">
        <title>Transcriptome Assembly of Fopius arisanus.</title>
        <authorList>
            <person name="Geib S."/>
        </authorList>
    </citation>
    <scope>NUCLEOTIDE SEQUENCE</scope>
</reference>
<dbReference type="Gene3D" id="3.80.10.10">
    <property type="entry name" value="Ribonuclease Inhibitor"/>
    <property type="match status" value="1"/>
</dbReference>
<protein>
    <submittedName>
        <fullName evidence="4">Lrrc15_8 protein</fullName>
    </submittedName>
</protein>
<sequence>MSSVWALGLLFFVKSIEIVQSRCSKSQYESGPGYWLKCSNGTIADVSNEEGLSAITMLNSNMKYISANSFIKHRGTLIVLNLQNCEISDVHPLTFSIFPKLKKLSLSHNKLQHLSNSWFADTPNLEQLDFTYNQIETIQTDFFKRIPSLRLLSLDGNHLNCLNPKELEPLGSLAKIRILENPLSLLCRQKLTLWLKDHGINYWNEGPIGMESWLDSLLWRCAIQSDLIANSEEKMRQCVVLGMFNQFREAVVNLQDYQDIKNTCVRERKAFINSLIDSKLPGEILTNAGVIERMIGVVGSVLINN</sequence>
<proteinExistence type="predicted"/>
<evidence type="ECO:0000256" key="2">
    <source>
        <dbReference type="ARBA" id="ARBA00022737"/>
    </source>
</evidence>
<dbReference type="InterPro" id="IPR032675">
    <property type="entry name" value="LRR_dom_sf"/>
</dbReference>
<dbReference type="EMBL" id="GBYB01015000">
    <property type="protein sequence ID" value="JAG84767.1"/>
    <property type="molecule type" value="Transcribed_RNA"/>
</dbReference>
<organism evidence="4">
    <name type="scientific">Fopius arisanus</name>
    <dbReference type="NCBI Taxonomy" id="64838"/>
    <lineage>
        <taxon>Eukaryota</taxon>
        <taxon>Metazoa</taxon>
        <taxon>Ecdysozoa</taxon>
        <taxon>Arthropoda</taxon>
        <taxon>Hexapoda</taxon>
        <taxon>Insecta</taxon>
        <taxon>Pterygota</taxon>
        <taxon>Neoptera</taxon>
        <taxon>Endopterygota</taxon>
        <taxon>Hymenoptera</taxon>
        <taxon>Apocrita</taxon>
        <taxon>Ichneumonoidea</taxon>
        <taxon>Braconidae</taxon>
        <taxon>Opiinae</taxon>
        <taxon>Fopius</taxon>
    </lineage>
</organism>
<keyword evidence="3" id="KW-0732">Signal</keyword>
<evidence type="ECO:0000313" key="4">
    <source>
        <dbReference type="EMBL" id="JAG84767.1"/>
    </source>
</evidence>
<dbReference type="PANTHER" id="PTHR24366">
    <property type="entry name" value="IG(IMMUNOGLOBULIN) AND LRR(LEUCINE RICH REPEAT) DOMAINS"/>
    <property type="match status" value="1"/>
</dbReference>
<keyword evidence="1" id="KW-0433">Leucine-rich repeat</keyword>
<dbReference type="InterPro" id="IPR003591">
    <property type="entry name" value="Leu-rich_rpt_typical-subtyp"/>
</dbReference>
<dbReference type="SUPFAM" id="SSF52058">
    <property type="entry name" value="L domain-like"/>
    <property type="match status" value="1"/>
</dbReference>
<dbReference type="PROSITE" id="PS51450">
    <property type="entry name" value="LRR"/>
    <property type="match status" value="1"/>
</dbReference>